<feature type="transmembrane region" description="Helical" evidence="2">
    <location>
        <begin position="7"/>
        <end position="25"/>
    </location>
</feature>
<dbReference type="OrthoDB" id="5645662at2"/>
<dbReference type="InterPro" id="IPR012931">
    <property type="entry name" value="TraG_N_Proteobacteria"/>
</dbReference>
<accession>A0A1I5WHJ9</accession>
<keyword evidence="2" id="KW-0812">Transmembrane</keyword>
<dbReference type="RefSeq" id="WP_090505303.1">
    <property type="nucleotide sequence ID" value="NZ_FOWX01000040.1"/>
</dbReference>
<evidence type="ECO:0000256" key="1">
    <source>
        <dbReference type="SAM" id="MobiDB-lite"/>
    </source>
</evidence>
<keyword evidence="2" id="KW-1133">Transmembrane helix</keyword>
<evidence type="ECO:0000256" key="2">
    <source>
        <dbReference type="SAM" id="Phobius"/>
    </source>
</evidence>
<name>A0A1I5WHJ9_9PSED</name>
<feature type="transmembrane region" description="Helical" evidence="2">
    <location>
        <begin position="362"/>
        <end position="384"/>
    </location>
</feature>
<sequence length="514" mass="56679">MLMSTNSYLEFYLSLLAWIINNGIWNILSDTGLFAAPFGAIILQEWLSARQQGADEGNKGLLSVPRIENRLWLAYIVVLFGCMPIFPLNLASMALDDVASQRCGISVTTPAETAWAATFNTIGEQSANVPVWWFLVHALSKGVTAAATAAIPCAPDIRQMRMEIDSSRIDSQVLLQEVADFTRDCYGYSRSRLFTNRPVLAKAQSHDTSWIGSRYFLDTPGYYDTDRSRTPRVSWPYDESRDVSLPRLDNGAGYPTCRQWWSDSGVGLRERLLQQLDSSLLTRLRDWLTGRSASEIEDATLRELVSPRQQSMTMAPGQIYQDYGSSARGSSIMHGLNNLATNTGLALGTLSNFPALNALRTALPMVQAFLIMGVIISLPLILLVSTYQLKTVMTLTFALFTLHSLTFWWELARWVDSSMLDTLYHQVTTSDRLLLTLPTAGFSDGTVTAQVIEYVMGTMFIVLPMLFLAAMSWAGYSVGAGVEGMLSRGTHSAQIASSRGTSQLTSGAQKTGSK</sequence>
<evidence type="ECO:0000313" key="4">
    <source>
        <dbReference type="EMBL" id="SFQ19283.1"/>
    </source>
</evidence>
<gene>
    <name evidence="4" type="ORF">SAMN05216190_1406</name>
</gene>
<dbReference type="Proteomes" id="UP000198784">
    <property type="component" value="Unassembled WGS sequence"/>
</dbReference>
<dbReference type="AlphaFoldDB" id="A0A1I5WHJ9"/>
<evidence type="ECO:0000313" key="5">
    <source>
        <dbReference type="Proteomes" id="UP000198784"/>
    </source>
</evidence>
<dbReference type="STRING" id="289003.SAMN05216190_1406"/>
<dbReference type="Pfam" id="PF07916">
    <property type="entry name" value="TraG_N"/>
    <property type="match status" value="1"/>
</dbReference>
<protein>
    <submittedName>
        <fullName evidence="4">TraG-like protein, N-terminal region</fullName>
    </submittedName>
</protein>
<evidence type="ECO:0000259" key="3">
    <source>
        <dbReference type="Pfam" id="PF07916"/>
    </source>
</evidence>
<feature type="transmembrane region" description="Helical" evidence="2">
    <location>
        <begin position="391"/>
        <end position="409"/>
    </location>
</feature>
<reference evidence="5" key="1">
    <citation type="submission" date="2016-10" db="EMBL/GenBank/DDBJ databases">
        <authorList>
            <person name="Varghese N."/>
            <person name="Submissions S."/>
        </authorList>
    </citation>
    <scope>NUCLEOTIDE SEQUENCE [LARGE SCALE GENOMIC DNA]</scope>
    <source>
        <strain evidence="5">DSM 17834</strain>
    </source>
</reference>
<feature type="transmembrane region" description="Helical" evidence="2">
    <location>
        <begin position="70"/>
        <end position="95"/>
    </location>
</feature>
<feature type="region of interest" description="Disordered" evidence="1">
    <location>
        <begin position="493"/>
        <end position="514"/>
    </location>
</feature>
<keyword evidence="2" id="KW-0472">Membrane</keyword>
<feature type="domain" description="TraG N-terminal Proteobacteria" evidence="3">
    <location>
        <begin position="10"/>
        <end position="493"/>
    </location>
</feature>
<dbReference type="EMBL" id="FOWX01000040">
    <property type="protein sequence ID" value="SFQ19283.1"/>
    <property type="molecule type" value="Genomic_DNA"/>
</dbReference>
<keyword evidence="5" id="KW-1185">Reference proteome</keyword>
<organism evidence="4 5">
    <name type="scientific">Pseudomonas borbori</name>
    <dbReference type="NCBI Taxonomy" id="289003"/>
    <lineage>
        <taxon>Bacteria</taxon>
        <taxon>Pseudomonadati</taxon>
        <taxon>Pseudomonadota</taxon>
        <taxon>Gammaproteobacteria</taxon>
        <taxon>Pseudomonadales</taxon>
        <taxon>Pseudomonadaceae</taxon>
        <taxon>Pseudomonas</taxon>
    </lineage>
</organism>
<feature type="transmembrane region" description="Helical" evidence="2">
    <location>
        <begin position="454"/>
        <end position="478"/>
    </location>
</feature>
<proteinExistence type="predicted"/>